<evidence type="ECO:0000313" key="10">
    <source>
        <dbReference type="Proteomes" id="UP001469365"/>
    </source>
</evidence>
<dbReference type="EMBL" id="JBBPCC010000002">
    <property type="protein sequence ID" value="MEK8127513.1"/>
    <property type="molecule type" value="Genomic_DNA"/>
</dbReference>
<feature type="transmembrane region" description="Helical" evidence="8">
    <location>
        <begin position="82"/>
        <end position="104"/>
    </location>
</feature>
<feature type="transmembrane region" description="Helical" evidence="8">
    <location>
        <begin position="276"/>
        <end position="297"/>
    </location>
</feature>
<evidence type="ECO:0000256" key="5">
    <source>
        <dbReference type="ARBA" id="ARBA00022692"/>
    </source>
</evidence>
<keyword evidence="7 8" id="KW-0472">Membrane</keyword>
<keyword evidence="6 8" id="KW-1133">Transmembrane helix</keyword>
<keyword evidence="3" id="KW-0813">Transport</keyword>
<proteinExistence type="inferred from homology"/>
<feature type="transmembrane region" description="Helical" evidence="8">
    <location>
        <begin position="119"/>
        <end position="137"/>
    </location>
</feature>
<evidence type="ECO:0000256" key="8">
    <source>
        <dbReference type="SAM" id="Phobius"/>
    </source>
</evidence>
<protein>
    <submittedName>
        <fullName evidence="9">Endospore germination permease</fullName>
    </submittedName>
</protein>
<dbReference type="RefSeq" id="WP_341414554.1">
    <property type="nucleotide sequence ID" value="NZ_JBBPCC010000002.1"/>
</dbReference>
<evidence type="ECO:0000256" key="1">
    <source>
        <dbReference type="ARBA" id="ARBA00004141"/>
    </source>
</evidence>
<gene>
    <name evidence="9" type="ORF">WMW72_06245</name>
</gene>
<feature type="transmembrane region" description="Helical" evidence="8">
    <location>
        <begin position="221"/>
        <end position="243"/>
    </location>
</feature>
<evidence type="ECO:0000256" key="7">
    <source>
        <dbReference type="ARBA" id="ARBA00023136"/>
    </source>
</evidence>
<reference evidence="9 10" key="1">
    <citation type="submission" date="2024-04" db="EMBL/GenBank/DDBJ databases">
        <title>draft genome sequnece of Paenibacillus filicis.</title>
        <authorList>
            <person name="Kim D.-U."/>
        </authorList>
    </citation>
    <scope>NUCLEOTIDE SEQUENCE [LARGE SCALE GENOMIC DNA]</scope>
    <source>
        <strain evidence="9 10">KACC14197</strain>
    </source>
</reference>
<organism evidence="9 10">
    <name type="scientific">Paenibacillus filicis</name>
    <dbReference type="NCBI Taxonomy" id="669464"/>
    <lineage>
        <taxon>Bacteria</taxon>
        <taxon>Bacillati</taxon>
        <taxon>Bacillota</taxon>
        <taxon>Bacilli</taxon>
        <taxon>Bacillales</taxon>
        <taxon>Paenibacillaceae</taxon>
        <taxon>Paenibacillus</taxon>
    </lineage>
</organism>
<evidence type="ECO:0000256" key="2">
    <source>
        <dbReference type="ARBA" id="ARBA00007998"/>
    </source>
</evidence>
<dbReference type="Pfam" id="PF03845">
    <property type="entry name" value="Spore_permease"/>
    <property type="match status" value="1"/>
</dbReference>
<dbReference type="InterPro" id="IPR004761">
    <property type="entry name" value="Spore_GerAB"/>
</dbReference>
<feature type="transmembrane region" description="Helical" evidence="8">
    <location>
        <begin position="43"/>
        <end position="62"/>
    </location>
</feature>
<dbReference type="PANTHER" id="PTHR34975:SF2">
    <property type="entry name" value="SPORE GERMINATION PROTEIN A2"/>
    <property type="match status" value="1"/>
</dbReference>
<name>A0ABU9DID6_9BACL</name>
<comment type="similarity">
    <text evidence="2">Belongs to the amino acid-polyamine-organocation (APC) superfamily. Spore germination protein (SGP) (TC 2.A.3.9) family.</text>
</comment>
<keyword evidence="4" id="KW-0309">Germination</keyword>
<feature type="transmembrane region" description="Helical" evidence="8">
    <location>
        <begin position="189"/>
        <end position="209"/>
    </location>
</feature>
<evidence type="ECO:0000313" key="9">
    <source>
        <dbReference type="EMBL" id="MEK8127513.1"/>
    </source>
</evidence>
<comment type="subcellular location">
    <subcellularLocation>
        <location evidence="1">Membrane</location>
        <topology evidence="1">Multi-pass membrane protein</topology>
    </subcellularLocation>
</comment>
<dbReference type="PANTHER" id="PTHR34975">
    <property type="entry name" value="SPORE GERMINATION PROTEIN A2"/>
    <property type="match status" value="1"/>
</dbReference>
<evidence type="ECO:0000256" key="4">
    <source>
        <dbReference type="ARBA" id="ARBA00022544"/>
    </source>
</evidence>
<dbReference type="NCBIfam" id="TIGR00912">
    <property type="entry name" value="2A0309"/>
    <property type="match status" value="1"/>
</dbReference>
<accession>A0ABU9DID6</accession>
<keyword evidence="10" id="KW-1185">Reference proteome</keyword>
<comment type="caution">
    <text evidence="9">The sequence shown here is derived from an EMBL/GenBank/DDBJ whole genome shotgun (WGS) entry which is preliminary data.</text>
</comment>
<feature type="transmembrane region" description="Helical" evidence="8">
    <location>
        <begin position="341"/>
        <end position="362"/>
    </location>
</feature>
<evidence type="ECO:0000256" key="3">
    <source>
        <dbReference type="ARBA" id="ARBA00022448"/>
    </source>
</evidence>
<feature type="transmembrane region" description="Helical" evidence="8">
    <location>
        <begin position="309"/>
        <end position="329"/>
    </location>
</feature>
<dbReference type="Proteomes" id="UP001469365">
    <property type="component" value="Unassembled WGS sequence"/>
</dbReference>
<evidence type="ECO:0000256" key="6">
    <source>
        <dbReference type="ARBA" id="ARBA00022989"/>
    </source>
</evidence>
<keyword evidence="5 8" id="KW-0812">Transmembrane</keyword>
<dbReference type="Gene3D" id="1.20.1740.10">
    <property type="entry name" value="Amino acid/polyamine transporter I"/>
    <property type="match status" value="1"/>
</dbReference>
<feature type="transmembrane region" description="Helical" evidence="8">
    <location>
        <begin position="149"/>
        <end position="169"/>
    </location>
</feature>
<sequence length="377" mass="41906">MRTSANGQISVRQFTILIILGVIGDSILVLPTVIASFAKQDAWISMLIAGLLGVGTGWLYAFIASRMGRKSFVETAQSKLGFVMGTVIAALFLMEVFYCSITLISEVGQFLTTQMMPETPLNAVLVLFVFVVIVAYRYGIEAFARMGELLFPVFLALFLFLVIFLLPQVETSNLKPFMVEGMGPIAQGVLRAYVQGFTEMVILLMLTPYVKSGTKLTKPIVTGYAIGGLILFILIIMCVLVLGPNLMVTKYYPTFVLAQKITIGKFLERLEMVLTFLWIISVFFKTTMLYYGLTTGISQLLRLKESGMMTIPLGMILTVCTIISTPSITEYNQILIYYYPWFDIVFCVALPLLFLTALTVFARRKPSSMAGSRPNKP</sequence>
<feature type="transmembrane region" description="Helical" evidence="8">
    <location>
        <begin position="14"/>
        <end position="37"/>
    </location>
</feature>